<evidence type="ECO:0000313" key="3">
    <source>
        <dbReference type="EMBL" id="RRK32061.1"/>
    </source>
</evidence>
<dbReference type="EMBL" id="RHJS01000002">
    <property type="protein sequence ID" value="RRK32061.1"/>
    <property type="molecule type" value="Genomic_DNA"/>
</dbReference>
<evidence type="ECO:0000256" key="1">
    <source>
        <dbReference type="SAM" id="Phobius"/>
    </source>
</evidence>
<gene>
    <name evidence="3" type="ORF">EBB54_12285</name>
</gene>
<protein>
    <submittedName>
        <fullName evidence="3">NERD domain-containing protein</fullName>
    </submittedName>
</protein>
<dbReference type="RefSeq" id="WP_125127607.1">
    <property type="nucleotide sequence ID" value="NZ_RHJS01000002.1"/>
</dbReference>
<dbReference type="PROSITE" id="PS50965">
    <property type="entry name" value="NERD"/>
    <property type="match status" value="1"/>
</dbReference>
<name>A0A3R8L006_9FIRM</name>
<comment type="caution">
    <text evidence="3">The sequence shown here is derived from an EMBL/GenBank/DDBJ whole genome shotgun (WGS) entry which is preliminary data.</text>
</comment>
<dbReference type="Proteomes" id="UP000274920">
    <property type="component" value="Unassembled WGS sequence"/>
</dbReference>
<keyword evidence="4" id="KW-1185">Reference proteome</keyword>
<reference evidence="3" key="1">
    <citation type="submission" date="2018-10" db="EMBL/GenBank/DDBJ databases">
        <title>Schaedlerella arabinophila gen. nov. sp. nov., isolated from the mouse intestinal tract and comparative analysis with the genome of the closely related altered Schaedler flora strain ASF502.</title>
        <authorList>
            <person name="Miyake S."/>
            <person name="Soh M."/>
            <person name="Seedorf H."/>
        </authorList>
    </citation>
    <scope>NUCLEOTIDE SEQUENCE [LARGE SCALE GENOMIC DNA]</scope>
    <source>
        <strain evidence="3">DSM 106076</strain>
    </source>
</reference>
<accession>A0A3R8L006</accession>
<keyword evidence="1" id="KW-0472">Membrane</keyword>
<evidence type="ECO:0000313" key="4">
    <source>
        <dbReference type="Proteomes" id="UP000274920"/>
    </source>
</evidence>
<organism evidence="3 4">
    <name type="scientific">Schaedlerella arabinosiphila</name>
    <dbReference type="NCBI Taxonomy" id="2044587"/>
    <lineage>
        <taxon>Bacteria</taxon>
        <taxon>Bacillati</taxon>
        <taxon>Bacillota</taxon>
        <taxon>Clostridia</taxon>
        <taxon>Lachnospirales</taxon>
        <taxon>Lachnospiraceae</taxon>
        <taxon>Schaedlerella</taxon>
    </lineage>
</organism>
<keyword evidence="1" id="KW-1133">Transmembrane helix</keyword>
<evidence type="ECO:0000259" key="2">
    <source>
        <dbReference type="PROSITE" id="PS50965"/>
    </source>
</evidence>
<feature type="domain" description="NERD" evidence="2">
    <location>
        <begin position="33"/>
        <end position="154"/>
    </location>
</feature>
<dbReference type="Pfam" id="PF08378">
    <property type="entry name" value="NERD"/>
    <property type="match status" value="1"/>
</dbReference>
<sequence length="194" mass="22152">MEIFIFIGIGCFAFLVIIAVLFYKTYEAPGVRAGKRGEKEAAEIIKQVLQKEDILLMNVCVKYKEKATELDNVIINRRGVFIIEVKNYSGTLTGKEDDYEWTKYKVSRGGNTYEKQVRNPIKQVRRQVYILARFLKDSGIRVWVDGYVLLLNNNSPVHNDMVLESFEGIDQALHGRAHHSLNNSAVAAIKELLQ</sequence>
<dbReference type="AlphaFoldDB" id="A0A3R8L006"/>
<dbReference type="InterPro" id="IPR011528">
    <property type="entry name" value="NERD"/>
</dbReference>
<keyword evidence="1" id="KW-0812">Transmembrane</keyword>
<proteinExistence type="predicted"/>
<feature type="transmembrane region" description="Helical" evidence="1">
    <location>
        <begin position="6"/>
        <end position="26"/>
    </location>
</feature>